<dbReference type="PROSITE" id="PS50234">
    <property type="entry name" value="VWFA"/>
    <property type="match status" value="1"/>
</dbReference>
<feature type="region of interest" description="Disordered" evidence="1">
    <location>
        <begin position="347"/>
        <end position="366"/>
    </location>
</feature>
<dbReference type="SMART" id="SM00327">
    <property type="entry name" value="VWA"/>
    <property type="match status" value="1"/>
</dbReference>
<dbReference type="InterPro" id="IPR002035">
    <property type="entry name" value="VWF_A"/>
</dbReference>
<comment type="caution">
    <text evidence="3">The sequence shown here is derived from an EMBL/GenBank/DDBJ whole genome shotgun (WGS) entry which is preliminary data.</text>
</comment>
<protein>
    <recommendedName>
        <fullName evidence="2">VWFA domain-containing protein</fullName>
    </recommendedName>
</protein>
<dbReference type="EMBL" id="SWLG01000021">
    <property type="protein sequence ID" value="TLS35452.1"/>
    <property type="molecule type" value="Genomic_DNA"/>
</dbReference>
<dbReference type="AlphaFoldDB" id="A0A5R9EW37"/>
<dbReference type="Gene3D" id="3.40.50.410">
    <property type="entry name" value="von Willebrand factor, type A domain"/>
    <property type="match status" value="1"/>
</dbReference>
<feature type="compositionally biased region" description="Polar residues" evidence="1">
    <location>
        <begin position="316"/>
        <end position="337"/>
    </location>
</feature>
<proteinExistence type="predicted"/>
<name>A0A5R9EW37_9BACL</name>
<dbReference type="Proteomes" id="UP000308230">
    <property type="component" value="Unassembled WGS sequence"/>
</dbReference>
<accession>A0A5R9EW37</accession>
<dbReference type="InterPro" id="IPR036465">
    <property type="entry name" value="vWFA_dom_sf"/>
</dbReference>
<keyword evidence="4" id="KW-1185">Reference proteome</keyword>
<evidence type="ECO:0000313" key="3">
    <source>
        <dbReference type="EMBL" id="TLS35452.1"/>
    </source>
</evidence>
<evidence type="ECO:0000259" key="2">
    <source>
        <dbReference type="PROSITE" id="PS50234"/>
    </source>
</evidence>
<feature type="region of interest" description="Disordered" evidence="1">
    <location>
        <begin position="316"/>
        <end position="340"/>
    </location>
</feature>
<dbReference type="SUPFAM" id="SSF53300">
    <property type="entry name" value="vWA-like"/>
    <property type="match status" value="1"/>
</dbReference>
<reference evidence="3 4" key="1">
    <citation type="submission" date="2019-04" db="EMBL/GenBank/DDBJ databases">
        <title>Bacillus caeni sp. nov., a bacterium isolated from mangrove sediment.</title>
        <authorList>
            <person name="Huang H."/>
            <person name="Mo K."/>
            <person name="Hu Y."/>
        </authorList>
    </citation>
    <scope>NUCLEOTIDE SEQUENCE [LARGE SCALE GENOMIC DNA]</scope>
    <source>
        <strain evidence="3 4">HB172195</strain>
    </source>
</reference>
<dbReference type="CDD" id="cd01454">
    <property type="entry name" value="vWA_norD_type"/>
    <property type="match status" value="1"/>
</dbReference>
<feature type="domain" description="VWFA" evidence="2">
    <location>
        <begin position="438"/>
        <end position="626"/>
    </location>
</feature>
<gene>
    <name evidence="3" type="ORF">FCL54_20360</name>
</gene>
<dbReference type="OrthoDB" id="2370292at2"/>
<dbReference type="PANTHER" id="PTHR41248:SF1">
    <property type="entry name" value="NORD PROTEIN"/>
    <property type="match status" value="1"/>
</dbReference>
<dbReference type="PANTHER" id="PTHR41248">
    <property type="entry name" value="NORD PROTEIN"/>
    <property type="match status" value="1"/>
</dbReference>
<feature type="region of interest" description="Disordered" evidence="1">
    <location>
        <begin position="249"/>
        <end position="278"/>
    </location>
</feature>
<feature type="compositionally biased region" description="Basic and acidic residues" evidence="1">
    <location>
        <begin position="250"/>
        <end position="278"/>
    </location>
</feature>
<sequence length="631" mass="72663">MLKFLNFAENRKDPFLHMKLTDLARTLSQNADLDVKFAFHSYYKKEDNKITISHYWNDILDKEREDGMKSDVYLRAFGNVHFTDYAAVSSFLHSITDSKHPFFGKQVFAILEDLRIERISLEHRPGMNHAFQERKKFLQKHFRERFSTHQSKEERLDALFCAIYLQMKEKPVFLSGELSSFKPFLRILGQELQKAEHTSDIKKITVKFLNEIEDNVQDMKASYFTIQEDSDIRSPEVNADEIVKELPVGTKKEISEKEDKEVHDEQLPTWHEEQEHDGDNFMQYDLEEGSATDLIGEGERKEESGDQAFISVQGASMQSTGTNFEGNEANESGNDSKVSAAEQDEFGEANRNAVDRKQKPTRPTQEHLQAYRIAKSAVQSIRKPLQQSIQKTIEQKQIAPRNDLHYGRLGKKILRVVTDENPRLFYKKNAPSKKLNATFSLLVDCSASMFNKMNETKEGIVLFHETLKALQIKHTITGFWEDAFEADEKQQPNYFFEVISHDSSLLPDSGPSIMQLEPEEDNRDGYAIRKAARKLLEKPEKHKILLVFTDGEPSAFDYSENGIVDTYEAVLKVRKKGIEVIGVFLASGEPQEKEIETMQNIYGRNSLVIPTVEDIPAYITPLLKRLLLRFV</sequence>
<dbReference type="InterPro" id="IPR051928">
    <property type="entry name" value="NorD/CobT"/>
</dbReference>
<evidence type="ECO:0000313" key="4">
    <source>
        <dbReference type="Proteomes" id="UP000308230"/>
    </source>
</evidence>
<evidence type="ECO:0000256" key="1">
    <source>
        <dbReference type="SAM" id="MobiDB-lite"/>
    </source>
</evidence>
<organism evidence="3 4">
    <name type="scientific">Exobacillus caeni</name>
    <dbReference type="NCBI Taxonomy" id="2574798"/>
    <lineage>
        <taxon>Bacteria</taxon>
        <taxon>Bacillati</taxon>
        <taxon>Bacillota</taxon>
        <taxon>Bacilli</taxon>
        <taxon>Bacillales</taxon>
        <taxon>Guptibacillaceae</taxon>
        <taxon>Exobacillus</taxon>
    </lineage>
</organism>